<protein>
    <recommendedName>
        <fullName evidence="2">Protein kinase domain-containing protein</fullName>
    </recommendedName>
</protein>
<dbReference type="OrthoDB" id="4062651at2759"/>
<evidence type="ECO:0000313" key="4">
    <source>
        <dbReference type="Proteomes" id="UP000033483"/>
    </source>
</evidence>
<keyword evidence="4" id="KW-1185">Reference proteome</keyword>
<feature type="region of interest" description="Disordered" evidence="1">
    <location>
        <begin position="319"/>
        <end position="343"/>
    </location>
</feature>
<proteinExistence type="predicted"/>
<feature type="compositionally biased region" description="Polar residues" evidence="1">
    <location>
        <begin position="551"/>
        <end position="564"/>
    </location>
</feature>
<dbReference type="SMART" id="SM00220">
    <property type="entry name" value="S_TKc"/>
    <property type="match status" value="1"/>
</dbReference>
<dbReference type="SUPFAM" id="SSF56112">
    <property type="entry name" value="Protein kinase-like (PK-like)"/>
    <property type="match status" value="1"/>
</dbReference>
<sequence length="633" mass="72063">MVTIWWDDDRIESTVTRDFVCRHLLPQEIERLNGQVGFGDGLTNDTYWDWIETKVKRIFLILVDLGVPDQIFGLIDDSWNDSDLPLDFVNISRLALTATKDEKIERRFYQRQFHYMLRPLVKGASIVYEDDEIVPIDAADKKATTTSNGMVDKVTIGNNADDIFWRRRIPLDVHGGLPMVEFQDAVENMRQFENEHLVSYWGSYVYQDFGYIIYTPASDFSLKSFLTTQPACYKNLPKLKRKEMVMNWIMCLADTVCFLHSRHCAHSYIKPSTIHFTKSNKVFFSDTSKLGPEPMNNPTERASSFEREWYDYAAPEQWFRPGTTGNTPNSSRKPSLLSSSPDNHLAISIPRGGEFASPSAILHTPNPQLSPQAADIFSLGCIILELLTFLLKKQQKFASHRAAKHKTAGRGGAVLDSSFHKNLGQVESWMTDLAKEANKKASNKDGNHVFRGFVPILHIVARMLSVNPQDRPTAHEVQQRIYEIITEHCQIPEPHCVHRYNFDLNSAFGHMRIQPSLDSISLRAQQMSGSAYMPRGPGSHHQRTGSGGGMSSYTASTASGSFVEQQERDLSVNIETLRSLRSREHMHMHMPMATPMQMQIQMQMQMQSMPSSPRMWDGMSHSPVNNSFRNGVY</sequence>
<dbReference type="InterPro" id="IPR011009">
    <property type="entry name" value="Kinase-like_dom_sf"/>
</dbReference>
<organism evidence="3 4">
    <name type="scientific">Thielaviopsis punctulata</name>
    <dbReference type="NCBI Taxonomy" id="72032"/>
    <lineage>
        <taxon>Eukaryota</taxon>
        <taxon>Fungi</taxon>
        <taxon>Dikarya</taxon>
        <taxon>Ascomycota</taxon>
        <taxon>Pezizomycotina</taxon>
        <taxon>Sordariomycetes</taxon>
        <taxon>Hypocreomycetidae</taxon>
        <taxon>Microascales</taxon>
        <taxon>Ceratocystidaceae</taxon>
        <taxon>Thielaviopsis</taxon>
    </lineage>
</organism>
<name>A0A0F4ZEP4_9PEZI</name>
<gene>
    <name evidence="3" type="ORF">TD95_004627</name>
</gene>
<dbReference type="GO" id="GO:0004672">
    <property type="term" value="F:protein kinase activity"/>
    <property type="evidence" value="ECO:0007669"/>
    <property type="project" value="InterPro"/>
</dbReference>
<dbReference type="InterPro" id="IPR000719">
    <property type="entry name" value="Prot_kinase_dom"/>
</dbReference>
<feature type="domain" description="Protein kinase" evidence="2">
    <location>
        <begin position="140"/>
        <end position="485"/>
    </location>
</feature>
<feature type="region of interest" description="Disordered" evidence="1">
    <location>
        <begin position="529"/>
        <end position="570"/>
    </location>
</feature>
<dbReference type="PROSITE" id="PS50011">
    <property type="entry name" value="PROTEIN_KINASE_DOM"/>
    <property type="match status" value="1"/>
</dbReference>
<evidence type="ECO:0000256" key="1">
    <source>
        <dbReference type="SAM" id="MobiDB-lite"/>
    </source>
</evidence>
<dbReference type="Pfam" id="PF07714">
    <property type="entry name" value="PK_Tyr_Ser-Thr"/>
    <property type="match status" value="1"/>
</dbReference>
<dbReference type="Proteomes" id="UP000033483">
    <property type="component" value="Unassembled WGS sequence"/>
</dbReference>
<reference evidence="3 4" key="1">
    <citation type="submission" date="2015-03" db="EMBL/GenBank/DDBJ databases">
        <authorList>
            <person name="Radwan O."/>
            <person name="Al-Naeli F.A."/>
            <person name="Rendon G.A."/>
            <person name="Fields C."/>
        </authorList>
    </citation>
    <scope>NUCLEOTIDE SEQUENCE [LARGE SCALE GENOMIC DNA]</scope>
    <source>
        <strain evidence="3">CR-DP1</strain>
    </source>
</reference>
<evidence type="ECO:0000259" key="2">
    <source>
        <dbReference type="PROSITE" id="PS50011"/>
    </source>
</evidence>
<accession>A0A0F4ZEP4</accession>
<dbReference type="InterPro" id="IPR001245">
    <property type="entry name" value="Ser-Thr/Tyr_kinase_cat_dom"/>
</dbReference>
<dbReference type="GO" id="GO:0005524">
    <property type="term" value="F:ATP binding"/>
    <property type="evidence" value="ECO:0007669"/>
    <property type="project" value="InterPro"/>
</dbReference>
<dbReference type="EMBL" id="LAEV01001071">
    <property type="protein sequence ID" value="KKA28987.1"/>
    <property type="molecule type" value="Genomic_DNA"/>
</dbReference>
<feature type="compositionally biased region" description="Low complexity" evidence="1">
    <location>
        <begin position="330"/>
        <end position="341"/>
    </location>
</feature>
<dbReference type="Gene3D" id="1.10.510.10">
    <property type="entry name" value="Transferase(Phosphotransferase) domain 1"/>
    <property type="match status" value="1"/>
</dbReference>
<dbReference type="PANTHER" id="PTHR44305">
    <property type="entry name" value="SI:DKEY-192D15.2-RELATED"/>
    <property type="match status" value="1"/>
</dbReference>
<evidence type="ECO:0000313" key="3">
    <source>
        <dbReference type="EMBL" id="KKA28987.1"/>
    </source>
</evidence>
<dbReference type="InterPro" id="IPR053083">
    <property type="entry name" value="TF_kinase-domain_protein"/>
</dbReference>
<dbReference type="AlphaFoldDB" id="A0A0F4ZEP4"/>
<comment type="caution">
    <text evidence="3">The sequence shown here is derived from an EMBL/GenBank/DDBJ whole genome shotgun (WGS) entry which is preliminary data.</text>
</comment>
<dbReference type="PANTHER" id="PTHR44305:SF24">
    <property type="entry name" value="TYROSINE-PROTEIN KINASE C03B1.5-RELATED"/>
    <property type="match status" value="1"/>
</dbReference>